<proteinExistence type="predicted"/>
<evidence type="ECO:0000313" key="3">
    <source>
        <dbReference type="Proteomes" id="UP000008363"/>
    </source>
</evidence>
<evidence type="ECO:0000313" key="2">
    <source>
        <dbReference type="EMBL" id="GAB89513.1"/>
    </source>
</evidence>
<feature type="compositionally biased region" description="Basic and acidic residues" evidence="1">
    <location>
        <begin position="8"/>
        <end position="23"/>
    </location>
</feature>
<accession>K6V0V2</accession>
<gene>
    <name evidence="2" type="ORF">GORHZ_063_00070</name>
</gene>
<feature type="region of interest" description="Disordered" evidence="1">
    <location>
        <begin position="1"/>
        <end position="46"/>
    </location>
</feature>
<keyword evidence="3" id="KW-1185">Reference proteome</keyword>
<comment type="caution">
    <text evidence="2">The sequence shown here is derived from an EMBL/GenBank/DDBJ whole genome shotgun (WGS) entry which is preliminary data.</text>
</comment>
<sequence length="134" mass="14054">MGQTGGYRSERARTARIEEHDQDAADVVPSRYAARSSTRGTVADTGGISLRDRRIAVATAPAASTATSAANTAKRDFLVIPPACQQTRRPATPGHIRTVLGGARCGLGGKWLDGGVTTQKQTATIHTNRGDIVV</sequence>
<dbReference type="EMBL" id="BAHC01000063">
    <property type="protein sequence ID" value="GAB89513.1"/>
    <property type="molecule type" value="Genomic_DNA"/>
</dbReference>
<reference evidence="2 3" key="1">
    <citation type="submission" date="2012-08" db="EMBL/GenBank/DDBJ databases">
        <title>Whole genome shotgun sequence of Gordonia rhizosphera NBRC 16068.</title>
        <authorList>
            <person name="Takarada H."/>
            <person name="Isaki S."/>
            <person name="Hosoyama A."/>
            <person name="Tsuchikane K."/>
            <person name="Katsumata H."/>
            <person name="Baba S."/>
            <person name="Ohji S."/>
            <person name="Yamazaki S."/>
            <person name="Fujita N."/>
        </authorList>
    </citation>
    <scope>NUCLEOTIDE SEQUENCE [LARGE SCALE GENOMIC DNA]</scope>
    <source>
        <strain evidence="2 3">NBRC 16068</strain>
    </source>
</reference>
<evidence type="ECO:0000256" key="1">
    <source>
        <dbReference type="SAM" id="MobiDB-lite"/>
    </source>
</evidence>
<dbReference type="Proteomes" id="UP000008363">
    <property type="component" value="Unassembled WGS sequence"/>
</dbReference>
<name>K6V0V2_9ACTN</name>
<feature type="non-terminal residue" evidence="2">
    <location>
        <position position="134"/>
    </location>
</feature>
<dbReference type="AlphaFoldDB" id="K6V0V2"/>
<protein>
    <submittedName>
        <fullName evidence="2">Uncharacterized protein</fullName>
    </submittedName>
</protein>
<organism evidence="2 3">
    <name type="scientific">Gordonia rhizosphera NBRC 16068</name>
    <dbReference type="NCBI Taxonomy" id="1108045"/>
    <lineage>
        <taxon>Bacteria</taxon>
        <taxon>Bacillati</taxon>
        <taxon>Actinomycetota</taxon>
        <taxon>Actinomycetes</taxon>
        <taxon>Mycobacteriales</taxon>
        <taxon>Gordoniaceae</taxon>
        <taxon>Gordonia</taxon>
    </lineage>
</organism>